<evidence type="ECO:0000256" key="11">
    <source>
        <dbReference type="ARBA" id="ARBA00023136"/>
    </source>
</evidence>
<dbReference type="PANTHER" id="PTHR11616">
    <property type="entry name" value="SODIUM/CHLORIDE DEPENDENT TRANSPORTER"/>
    <property type="match status" value="1"/>
</dbReference>
<sequence>ARVLNFHFHNNRDAIFTSSINCLTSFVSGFVTFSILGYMAKKLNQDINNVVTEGPGLIFVVYPEAIATMTYGSGSDSDSSFSIVP</sequence>
<gene>
    <name evidence="16" type="ORF">BLA29_013618</name>
</gene>
<evidence type="ECO:0000256" key="1">
    <source>
        <dbReference type="ARBA" id="ARBA00004651"/>
    </source>
</evidence>
<evidence type="ECO:0000256" key="12">
    <source>
        <dbReference type="ARBA" id="ARBA00023157"/>
    </source>
</evidence>
<dbReference type="OrthoDB" id="6581954at2759"/>
<dbReference type="GO" id="GO:0006836">
    <property type="term" value="P:neurotransmitter transport"/>
    <property type="evidence" value="ECO:0007669"/>
    <property type="project" value="UniProtKB-KW"/>
</dbReference>
<dbReference type="PANTHER" id="PTHR11616:SF320">
    <property type="entry name" value="SODIUM-DEPENDENT NORADRENALINE TRANSPORTER"/>
    <property type="match status" value="1"/>
</dbReference>
<feature type="binding site" evidence="14">
    <location>
        <position position="21"/>
    </location>
    <ligand>
        <name>Na(+)</name>
        <dbReference type="ChEBI" id="CHEBI:29101"/>
        <label>1</label>
    </ligand>
</feature>
<evidence type="ECO:0000256" key="5">
    <source>
        <dbReference type="ARBA" id="ARBA00022692"/>
    </source>
</evidence>
<evidence type="ECO:0000256" key="9">
    <source>
        <dbReference type="ARBA" id="ARBA00022989"/>
    </source>
</evidence>
<dbReference type="InterPro" id="IPR000175">
    <property type="entry name" value="Na/ntran_symport"/>
</dbReference>
<evidence type="ECO:0000256" key="3">
    <source>
        <dbReference type="ARBA" id="ARBA00022448"/>
    </source>
</evidence>
<dbReference type="Proteomes" id="UP000194236">
    <property type="component" value="Unassembled WGS sequence"/>
</dbReference>
<evidence type="ECO:0000256" key="8">
    <source>
        <dbReference type="ARBA" id="ARBA00022847"/>
    </source>
</evidence>
<keyword evidence="3" id="KW-0813">Transport</keyword>
<proteinExistence type="inferred from homology"/>
<keyword evidence="13" id="KW-0325">Glycoprotein</keyword>
<evidence type="ECO:0000256" key="6">
    <source>
        <dbReference type="ARBA" id="ARBA00022723"/>
    </source>
</evidence>
<evidence type="ECO:0000256" key="13">
    <source>
        <dbReference type="ARBA" id="ARBA00023180"/>
    </source>
</evidence>
<evidence type="ECO:0000313" key="17">
    <source>
        <dbReference type="Proteomes" id="UP000194236"/>
    </source>
</evidence>
<evidence type="ECO:0000256" key="2">
    <source>
        <dbReference type="ARBA" id="ARBA00006459"/>
    </source>
</evidence>
<keyword evidence="8" id="KW-0769">Symport</keyword>
<dbReference type="GO" id="GO:0046872">
    <property type="term" value="F:metal ion binding"/>
    <property type="evidence" value="ECO:0007669"/>
    <property type="project" value="UniProtKB-KW"/>
</dbReference>
<keyword evidence="17" id="KW-1185">Reference proteome</keyword>
<dbReference type="GO" id="GO:0015378">
    <property type="term" value="F:sodium:chloride symporter activity"/>
    <property type="evidence" value="ECO:0007669"/>
    <property type="project" value="UniProtKB-ARBA"/>
</dbReference>
<keyword evidence="11 15" id="KW-0472">Membrane</keyword>
<dbReference type="GO" id="GO:0090493">
    <property type="term" value="P:catecholamine uptake"/>
    <property type="evidence" value="ECO:0007669"/>
    <property type="project" value="UniProtKB-ARBA"/>
</dbReference>
<evidence type="ECO:0000313" key="16">
    <source>
        <dbReference type="EMBL" id="OTF78479.1"/>
    </source>
</evidence>
<dbReference type="GO" id="GO:0008504">
    <property type="term" value="F:monoamine transmembrane transporter activity"/>
    <property type="evidence" value="ECO:0007669"/>
    <property type="project" value="UniProtKB-ARBA"/>
</dbReference>
<reference evidence="16 17" key="1">
    <citation type="submission" date="2017-03" db="EMBL/GenBank/DDBJ databases">
        <title>Genome Survey of Euroglyphus maynei.</title>
        <authorList>
            <person name="Arlian L.G."/>
            <person name="Morgan M.S."/>
            <person name="Rider S.D."/>
        </authorList>
    </citation>
    <scope>NUCLEOTIDE SEQUENCE [LARGE SCALE GENOMIC DNA]</scope>
    <source>
        <strain evidence="16">Arlian Lab</strain>
        <tissue evidence="16">Whole body</tissue>
    </source>
</reference>
<dbReference type="PROSITE" id="PS50267">
    <property type="entry name" value="NA_NEUROTRAN_SYMP_3"/>
    <property type="match status" value="1"/>
</dbReference>
<dbReference type="AlphaFoldDB" id="A0A1Y3BC81"/>
<dbReference type="InterPro" id="IPR037272">
    <property type="entry name" value="SNS_sf"/>
</dbReference>
<comment type="subcellular location">
    <subcellularLocation>
        <location evidence="1">Cell membrane</location>
        <topology evidence="1">Multi-pass membrane protein</topology>
    </subcellularLocation>
</comment>
<organism evidence="16 17">
    <name type="scientific">Euroglyphus maynei</name>
    <name type="common">Mayne's house dust mite</name>
    <dbReference type="NCBI Taxonomy" id="6958"/>
    <lineage>
        <taxon>Eukaryota</taxon>
        <taxon>Metazoa</taxon>
        <taxon>Ecdysozoa</taxon>
        <taxon>Arthropoda</taxon>
        <taxon>Chelicerata</taxon>
        <taxon>Arachnida</taxon>
        <taxon>Acari</taxon>
        <taxon>Acariformes</taxon>
        <taxon>Sarcoptiformes</taxon>
        <taxon>Astigmata</taxon>
        <taxon>Psoroptidia</taxon>
        <taxon>Analgoidea</taxon>
        <taxon>Pyroglyphidae</taxon>
        <taxon>Pyroglyphinae</taxon>
        <taxon>Euroglyphus</taxon>
    </lineage>
</organism>
<evidence type="ECO:0000256" key="10">
    <source>
        <dbReference type="ARBA" id="ARBA00023053"/>
    </source>
</evidence>
<dbReference type="GO" id="GO:0006865">
    <property type="term" value="P:amino acid transport"/>
    <property type="evidence" value="ECO:0007669"/>
    <property type="project" value="TreeGrafter"/>
</dbReference>
<dbReference type="EMBL" id="MUJZ01027718">
    <property type="protein sequence ID" value="OTF78479.1"/>
    <property type="molecule type" value="Genomic_DNA"/>
</dbReference>
<comment type="similarity">
    <text evidence="2">Belongs to the sodium:neurotransmitter symporter (SNF) (TC 2.A.22) family.</text>
</comment>
<keyword evidence="9 15" id="KW-1133">Transmembrane helix</keyword>
<dbReference type="SUPFAM" id="SSF161070">
    <property type="entry name" value="SNF-like"/>
    <property type="match status" value="1"/>
</dbReference>
<dbReference type="Pfam" id="PF00209">
    <property type="entry name" value="SNF"/>
    <property type="match status" value="1"/>
</dbReference>
<name>A0A1Y3BC81_EURMA</name>
<accession>A0A1Y3BC81</accession>
<comment type="caution">
    <text evidence="16">The sequence shown here is derived from an EMBL/GenBank/DDBJ whole genome shotgun (WGS) entry which is preliminary data.</text>
</comment>
<feature type="non-terminal residue" evidence="16">
    <location>
        <position position="1"/>
    </location>
</feature>
<keyword evidence="6 14" id="KW-0479">Metal-binding</keyword>
<dbReference type="GO" id="GO:0005886">
    <property type="term" value="C:plasma membrane"/>
    <property type="evidence" value="ECO:0007669"/>
    <property type="project" value="UniProtKB-SubCell"/>
</dbReference>
<evidence type="ECO:0000256" key="15">
    <source>
        <dbReference type="SAM" id="Phobius"/>
    </source>
</evidence>
<keyword evidence="12" id="KW-1015">Disulfide bond</keyword>
<protein>
    <submittedName>
        <fullName evidence="16">Uncharacterized protein</fullName>
    </submittedName>
</protein>
<keyword evidence="7" id="KW-0532">Neurotransmitter transport</keyword>
<evidence type="ECO:0000256" key="14">
    <source>
        <dbReference type="PIRSR" id="PIRSR600175-1"/>
    </source>
</evidence>
<keyword evidence="5 15" id="KW-0812">Transmembrane</keyword>
<keyword evidence="10 14" id="KW-0915">Sodium</keyword>
<evidence type="ECO:0000256" key="4">
    <source>
        <dbReference type="ARBA" id="ARBA00022475"/>
    </source>
</evidence>
<evidence type="ECO:0000256" key="7">
    <source>
        <dbReference type="ARBA" id="ARBA00022775"/>
    </source>
</evidence>
<feature type="transmembrane region" description="Helical" evidence="15">
    <location>
        <begin position="14"/>
        <end position="38"/>
    </location>
</feature>
<feature type="non-terminal residue" evidence="16">
    <location>
        <position position="85"/>
    </location>
</feature>
<keyword evidence="4" id="KW-1003">Cell membrane</keyword>